<dbReference type="EMBL" id="JAUHHV010000001">
    <property type="protein sequence ID" value="KAK1441400.1"/>
    <property type="molecule type" value="Genomic_DNA"/>
</dbReference>
<evidence type="ECO:0000313" key="4">
    <source>
        <dbReference type="EMBL" id="KAK1441400.1"/>
    </source>
</evidence>
<sequence length="82" mass="9415">MVRFFINEESGSVHHVSSWEQPYFCKARLMVNIEFQDLPDQPKTTSYMKKPNLLQYTKEATEKKTDTGEDLAGFLIKAAGID</sequence>
<organism evidence="3 6">
    <name type="scientific">Tagetes erecta</name>
    <name type="common">African marigold</name>
    <dbReference type="NCBI Taxonomy" id="13708"/>
    <lineage>
        <taxon>Eukaryota</taxon>
        <taxon>Viridiplantae</taxon>
        <taxon>Streptophyta</taxon>
        <taxon>Embryophyta</taxon>
        <taxon>Tracheophyta</taxon>
        <taxon>Spermatophyta</taxon>
        <taxon>Magnoliopsida</taxon>
        <taxon>eudicotyledons</taxon>
        <taxon>Gunneridae</taxon>
        <taxon>Pentapetalae</taxon>
        <taxon>asterids</taxon>
        <taxon>campanulids</taxon>
        <taxon>Asterales</taxon>
        <taxon>Asteraceae</taxon>
        <taxon>Asteroideae</taxon>
        <taxon>Heliantheae alliance</taxon>
        <taxon>Tageteae</taxon>
        <taxon>Tagetes</taxon>
    </lineage>
</organism>
<dbReference type="EMBL" id="JAUHHV010000001">
    <property type="protein sequence ID" value="KAK1441398.1"/>
    <property type="molecule type" value="Genomic_DNA"/>
</dbReference>
<protein>
    <submittedName>
        <fullName evidence="3">Uncharacterized protein</fullName>
    </submittedName>
</protein>
<evidence type="ECO:0000313" key="6">
    <source>
        <dbReference type="Proteomes" id="UP001229421"/>
    </source>
</evidence>
<evidence type="ECO:0000313" key="5">
    <source>
        <dbReference type="EMBL" id="KAK1441401.1"/>
    </source>
</evidence>
<name>A0AAD8LIG8_TARER</name>
<evidence type="ECO:0000313" key="3">
    <source>
        <dbReference type="EMBL" id="KAK1441399.1"/>
    </source>
</evidence>
<gene>
    <name evidence="1" type="ORF">QVD17_07247</name>
    <name evidence="2" type="ORF">QVD17_07248</name>
    <name evidence="3" type="ORF">QVD17_07249</name>
    <name evidence="4" type="ORF">QVD17_07250</name>
    <name evidence="5" type="ORF">QVD17_07251</name>
</gene>
<dbReference type="EMBL" id="JAUHHV010000001">
    <property type="protein sequence ID" value="KAK1441399.1"/>
    <property type="molecule type" value="Genomic_DNA"/>
</dbReference>
<proteinExistence type="predicted"/>
<accession>A0AAD8LIG8</accession>
<evidence type="ECO:0000313" key="2">
    <source>
        <dbReference type="EMBL" id="KAK1441398.1"/>
    </source>
</evidence>
<comment type="caution">
    <text evidence="3">The sequence shown here is derived from an EMBL/GenBank/DDBJ whole genome shotgun (WGS) entry which is preliminary data.</text>
</comment>
<dbReference type="AlphaFoldDB" id="A0AAD8LIG8"/>
<keyword evidence="6" id="KW-1185">Reference proteome</keyword>
<dbReference type="EMBL" id="JAUHHV010000001">
    <property type="protein sequence ID" value="KAK1441397.1"/>
    <property type="molecule type" value="Genomic_DNA"/>
</dbReference>
<dbReference type="Proteomes" id="UP001229421">
    <property type="component" value="Unassembled WGS sequence"/>
</dbReference>
<evidence type="ECO:0000313" key="1">
    <source>
        <dbReference type="EMBL" id="KAK1441397.1"/>
    </source>
</evidence>
<dbReference type="EMBL" id="JAUHHV010000001">
    <property type="protein sequence ID" value="KAK1441401.1"/>
    <property type="molecule type" value="Genomic_DNA"/>
</dbReference>
<reference evidence="3" key="1">
    <citation type="journal article" date="2023" name="bioRxiv">
        <title>Improved chromosome-level genome assembly for marigold (Tagetes erecta).</title>
        <authorList>
            <person name="Jiang F."/>
            <person name="Yuan L."/>
            <person name="Wang S."/>
            <person name="Wang H."/>
            <person name="Xu D."/>
            <person name="Wang A."/>
            <person name="Fan W."/>
        </authorList>
    </citation>
    <scope>NUCLEOTIDE SEQUENCE</scope>
    <source>
        <strain evidence="3">WSJ</strain>
        <tissue evidence="3">Leaf</tissue>
    </source>
</reference>